<reference evidence="1 2" key="1">
    <citation type="journal article" date="2023" name="Hortic Res">
        <title>Pangenome of water caltrop reveals structural variations and asymmetric subgenome divergence after allopolyploidization.</title>
        <authorList>
            <person name="Zhang X."/>
            <person name="Chen Y."/>
            <person name="Wang L."/>
            <person name="Yuan Y."/>
            <person name="Fang M."/>
            <person name="Shi L."/>
            <person name="Lu R."/>
            <person name="Comes H.P."/>
            <person name="Ma Y."/>
            <person name="Chen Y."/>
            <person name="Huang G."/>
            <person name="Zhou Y."/>
            <person name="Zheng Z."/>
            <person name="Qiu Y."/>
        </authorList>
    </citation>
    <scope>NUCLEOTIDE SEQUENCE [LARGE SCALE GENOMIC DNA]</scope>
    <source>
        <tissue evidence="1">Roots</tissue>
    </source>
</reference>
<comment type="caution">
    <text evidence="1">The sequence shown here is derived from an EMBL/GenBank/DDBJ whole genome shotgun (WGS) entry which is preliminary data.</text>
</comment>
<evidence type="ECO:0000313" key="1">
    <source>
        <dbReference type="EMBL" id="KAK4745883.1"/>
    </source>
</evidence>
<proteinExistence type="predicted"/>
<accession>A0AAN7JJY6</accession>
<dbReference type="AlphaFoldDB" id="A0AAN7JJY6"/>
<evidence type="ECO:0000313" key="2">
    <source>
        <dbReference type="Proteomes" id="UP001345219"/>
    </source>
</evidence>
<organism evidence="1 2">
    <name type="scientific">Trapa incisa</name>
    <dbReference type="NCBI Taxonomy" id="236973"/>
    <lineage>
        <taxon>Eukaryota</taxon>
        <taxon>Viridiplantae</taxon>
        <taxon>Streptophyta</taxon>
        <taxon>Embryophyta</taxon>
        <taxon>Tracheophyta</taxon>
        <taxon>Spermatophyta</taxon>
        <taxon>Magnoliopsida</taxon>
        <taxon>eudicotyledons</taxon>
        <taxon>Gunneridae</taxon>
        <taxon>Pentapetalae</taxon>
        <taxon>rosids</taxon>
        <taxon>malvids</taxon>
        <taxon>Myrtales</taxon>
        <taxon>Lythraceae</taxon>
        <taxon>Trapa</taxon>
    </lineage>
</organism>
<sequence>MSNTERDYVGRRRVEKKIEMVEIMGRKGFVGNDYIGMCTCRGNCLEADRACEVSRTPPLRHHRVEVGVEMFVKFTDHRYASNGCEIAEDMISTEVQLYQIR</sequence>
<gene>
    <name evidence="1" type="ORF">SAY87_012195</name>
</gene>
<protein>
    <submittedName>
        <fullName evidence="1">Uncharacterized protein</fullName>
    </submittedName>
</protein>
<keyword evidence="2" id="KW-1185">Reference proteome</keyword>
<dbReference type="Proteomes" id="UP001345219">
    <property type="component" value="Chromosome 10"/>
</dbReference>
<name>A0AAN7JJY6_9MYRT</name>
<dbReference type="EMBL" id="JAXIOK010000021">
    <property type="protein sequence ID" value="KAK4745883.1"/>
    <property type="molecule type" value="Genomic_DNA"/>
</dbReference>